<organism evidence="4 5">
    <name type="scientific">Cellulomonas phragmiteti</name>
    <dbReference type="NCBI Taxonomy" id="478780"/>
    <lineage>
        <taxon>Bacteria</taxon>
        <taxon>Bacillati</taxon>
        <taxon>Actinomycetota</taxon>
        <taxon>Actinomycetes</taxon>
        <taxon>Micrococcales</taxon>
        <taxon>Cellulomonadaceae</taxon>
        <taxon>Cellulomonas</taxon>
    </lineage>
</organism>
<sequence length="516" mass="54305">MTAEPVVRAASRVGKPPALLEARSLTKRFGDVVANADVDLTVLPGTVHGLIGENGAGKSTLLKMLYGVYTPDEGRLYVDGAPVEPGSPADARALGIGMVFQDLRLVPALTVAENIALALPRGPLLGLRALSARVTEASERYGLSVDPAATVRHLSIGERQRTEILKVLMTGARLVILDEPTSVLAPREVDALFEVVAQLRDQGLAVVLVTHKLNEVRAIADQVTVLRGGRVIVGAADPGGFTDEELVEAMVGRRVPPLSQERPPVPDTERPALELRGATAQGDRGHVALKRVDLDVRPGELVGVAGVAGSGQKELCEVALGLRPLASGTVRLGDGEPGRLSVRTALDQGAVTIPEDPVADSVVPGLTVLEHMVLDGRPVPRRGLGVDWGAVEARTRQLDEQAGLHIAPRGRQLASLSGGNIQRVVLTRELGQDATVVVAAYPSRGLDVANTRRTQELLLAHRDRGAAVLVVSEDIDELLALADRIAVMHDGHVVGVVDTADADRMSIGRLMLGGAA</sequence>
<reference evidence="4 5" key="1">
    <citation type="submission" date="2021-01" db="EMBL/GenBank/DDBJ databases">
        <title>Whole genome shotgun sequence of Cellulomonas phragmiteti NBRC 110785.</title>
        <authorList>
            <person name="Komaki H."/>
            <person name="Tamura T."/>
        </authorList>
    </citation>
    <scope>NUCLEOTIDE SEQUENCE [LARGE SCALE GENOMIC DNA]</scope>
    <source>
        <strain evidence="4 5">NBRC 110785</strain>
    </source>
</reference>
<evidence type="ECO:0000313" key="4">
    <source>
        <dbReference type="EMBL" id="GIG39108.1"/>
    </source>
</evidence>
<dbReference type="SMART" id="SM00382">
    <property type="entry name" value="AAA"/>
    <property type="match status" value="2"/>
</dbReference>
<keyword evidence="2" id="KW-0067">ATP-binding</keyword>
<proteinExistence type="predicted"/>
<dbReference type="CDD" id="cd03216">
    <property type="entry name" value="ABC_Carb_Monos_I"/>
    <property type="match status" value="1"/>
</dbReference>
<gene>
    <name evidence="4" type="ORF">Cph01nite_08700</name>
</gene>
<dbReference type="SUPFAM" id="SSF52540">
    <property type="entry name" value="P-loop containing nucleoside triphosphate hydrolases"/>
    <property type="match status" value="2"/>
</dbReference>
<name>A0ABQ4DIC9_9CELL</name>
<feature type="domain" description="ABC transporter" evidence="3">
    <location>
        <begin position="20"/>
        <end position="253"/>
    </location>
</feature>
<evidence type="ECO:0000259" key="3">
    <source>
        <dbReference type="PROSITE" id="PS50893"/>
    </source>
</evidence>
<dbReference type="RefSeq" id="WP_203671452.1">
    <property type="nucleotide sequence ID" value="NZ_BONP01000003.1"/>
</dbReference>
<keyword evidence="1" id="KW-0547">Nucleotide-binding</keyword>
<evidence type="ECO:0000256" key="2">
    <source>
        <dbReference type="ARBA" id="ARBA00022840"/>
    </source>
</evidence>
<evidence type="ECO:0000313" key="5">
    <source>
        <dbReference type="Proteomes" id="UP000614741"/>
    </source>
</evidence>
<accession>A0ABQ4DIC9</accession>
<dbReference type="InterPro" id="IPR003593">
    <property type="entry name" value="AAA+_ATPase"/>
</dbReference>
<keyword evidence="5" id="KW-1185">Reference proteome</keyword>
<dbReference type="CDD" id="cd03215">
    <property type="entry name" value="ABC_Carb_Monos_II"/>
    <property type="match status" value="1"/>
</dbReference>
<dbReference type="PROSITE" id="PS50893">
    <property type="entry name" value="ABC_TRANSPORTER_2"/>
    <property type="match status" value="2"/>
</dbReference>
<dbReference type="InterPro" id="IPR050107">
    <property type="entry name" value="ABC_carbohydrate_import_ATPase"/>
</dbReference>
<protein>
    <submittedName>
        <fullName evidence="4">ABC transporter</fullName>
    </submittedName>
</protein>
<dbReference type="Pfam" id="PF00005">
    <property type="entry name" value="ABC_tran"/>
    <property type="match status" value="2"/>
</dbReference>
<dbReference type="EMBL" id="BONP01000003">
    <property type="protein sequence ID" value="GIG39108.1"/>
    <property type="molecule type" value="Genomic_DNA"/>
</dbReference>
<dbReference type="InterPro" id="IPR003439">
    <property type="entry name" value="ABC_transporter-like_ATP-bd"/>
</dbReference>
<dbReference type="Proteomes" id="UP000614741">
    <property type="component" value="Unassembled WGS sequence"/>
</dbReference>
<feature type="domain" description="ABC transporter" evidence="3">
    <location>
        <begin position="273"/>
        <end position="515"/>
    </location>
</feature>
<dbReference type="InterPro" id="IPR027417">
    <property type="entry name" value="P-loop_NTPase"/>
</dbReference>
<comment type="caution">
    <text evidence="4">The sequence shown here is derived from an EMBL/GenBank/DDBJ whole genome shotgun (WGS) entry which is preliminary data.</text>
</comment>
<dbReference type="PANTHER" id="PTHR43790:SF4">
    <property type="entry name" value="GUANOSINE IMPORT ATP-BINDING PROTEIN NUPO"/>
    <property type="match status" value="1"/>
</dbReference>
<evidence type="ECO:0000256" key="1">
    <source>
        <dbReference type="ARBA" id="ARBA00022741"/>
    </source>
</evidence>
<dbReference type="Gene3D" id="3.40.50.300">
    <property type="entry name" value="P-loop containing nucleotide triphosphate hydrolases"/>
    <property type="match status" value="2"/>
</dbReference>
<dbReference type="PANTHER" id="PTHR43790">
    <property type="entry name" value="CARBOHYDRATE TRANSPORT ATP-BINDING PROTEIN MG119-RELATED"/>
    <property type="match status" value="1"/>
</dbReference>